<gene>
    <name evidence="1" type="ORF">LCGC14_2946290</name>
</gene>
<proteinExistence type="predicted"/>
<accession>A0A0F8Y3M6</accession>
<comment type="caution">
    <text evidence="1">The sequence shown here is derived from an EMBL/GenBank/DDBJ whole genome shotgun (WGS) entry which is preliminary data.</text>
</comment>
<name>A0A0F8Y3M6_9ZZZZ</name>
<dbReference type="AlphaFoldDB" id="A0A0F8Y3M6"/>
<evidence type="ECO:0000313" key="1">
    <source>
        <dbReference type="EMBL" id="KKK68215.1"/>
    </source>
</evidence>
<reference evidence="1" key="1">
    <citation type="journal article" date="2015" name="Nature">
        <title>Complex archaea that bridge the gap between prokaryotes and eukaryotes.</title>
        <authorList>
            <person name="Spang A."/>
            <person name="Saw J.H."/>
            <person name="Jorgensen S.L."/>
            <person name="Zaremba-Niedzwiedzka K."/>
            <person name="Martijn J."/>
            <person name="Lind A.E."/>
            <person name="van Eijk R."/>
            <person name="Schleper C."/>
            <person name="Guy L."/>
            <person name="Ettema T.J."/>
        </authorList>
    </citation>
    <scope>NUCLEOTIDE SEQUENCE</scope>
</reference>
<sequence>MIAVENIFPRAPRDPERITPMLAKVKELWEKVPQLRLGQLLGNCVRSEIQLYYMEDDVLLEKLEAMYSEADKD</sequence>
<protein>
    <submittedName>
        <fullName evidence="1">Uncharacterized protein</fullName>
    </submittedName>
</protein>
<organism evidence="1">
    <name type="scientific">marine sediment metagenome</name>
    <dbReference type="NCBI Taxonomy" id="412755"/>
    <lineage>
        <taxon>unclassified sequences</taxon>
        <taxon>metagenomes</taxon>
        <taxon>ecological metagenomes</taxon>
    </lineage>
</organism>
<dbReference type="EMBL" id="LAZR01059241">
    <property type="protein sequence ID" value="KKK68215.1"/>
    <property type="molecule type" value="Genomic_DNA"/>
</dbReference>